<evidence type="ECO:0000256" key="3">
    <source>
        <dbReference type="ARBA" id="ARBA00022670"/>
    </source>
</evidence>
<dbReference type="SUPFAM" id="SSF54001">
    <property type="entry name" value="Cysteine proteinases"/>
    <property type="match status" value="1"/>
</dbReference>
<dbReference type="GO" id="GO:0005737">
    <property type="term" value="C:cytoplasm"/>
    <property type="evidence" value="ECO:0007669"/>
    <property type="project" value="TreeGrafter"/>
</dbReference>
<dbReference type="FunFam" id="3.40.532.10:FF:000008">
    <property type="entry name" value="Ubiquitin carboxyl-terminal hydrolase"/>
    <property type="match status" value="1"/>
</dbReference>
<dbReference type="EMBL" id="CAJPDS010000047">
    <property type="protein sequence ID" value="CAF9928162.1"/>
    <property type="molecule type" value="Genomic_DNA"/>
</dbReference>
<dbReference type="AlphaFoldDB" id="A0A8H3IHF6"/>
<sequence length="261" mass="27313">MAESSSLPATVDSHLENGPKSGIRFAPLENNPEVMTSLVQKLGLSSSLAFHDVYSLDDPSLLAFVPRPVYALLLVFPVSKTYEAARTAEDSSLPDYSGSGADEEVLWFRQTIGNACGMMGLLHSTCNGGAKALIAPGSPLATLITEAILLSPEPRARLLENTSAIASAHASAAAEGDTAALSATASVDLHFVAFVKSAHQNLWELDGRRKGPLNRGALGESDDALSEKALGLGVRAFLKREEAAGGGDLRFSLLALAPSLE</sequence>
<evidence type="ECO:0000256" key="8">
    <source>
        <dbReference type="RuleBase" id="RU361215"/>
    </source>
</evidence>
<dbReference type="Proteomes" id="UP000664521">
    <property type="component" value="Unassembled WGS sequence"/>
</dbReference>
<keyword evidence="5 7" id="KW-0378">Hydrolase</keyword>
<dbReference type="PANTHER" id="PTHR10589">
    <property type="entry name" value="UBIQUITIN CARBOXYL-TERMINAL HYDROLASE"/>
    <property type="match status" value="1"/>
</dbReference>
<protein>
    <recommendedName>
        <fullName evidence="8">Ubiquitin carboxyl-terminal hydrolase</fullName>
        <ecNumber evidence="8">3.4.19.12</ecNumber>
    </recommendedName>
</protein>
<keyword evidence="11" id="KW-1185">Reference proteome</keyword>
<evidence type="ECO:0000256" key="1">
    <source>
        <dbReference type="ARBA" id="ARBA00000707"/>
    </source>
</evidence>
<comment type="catalytic activity">
    <reaction evidence="1 7 8">
        <text>Thiol-dependent hydrolysis of ester, thioester, amide, peptide and isopeptide bonds formed by the C-terminal Gly of ubiquitin (a 76-residue protein attached to proteins as an intracellular targeting signal).</text>
        <dbReference type="EC" id="3.4.19.12"/>
    </reaction>
</comment>
<feature type="active site" description="Proton donor" evidence="7">
    <location>
        <position position="190"/>
    </location>
</feature>
<dbReference type="GO" id="GO:0004843">
    <property type="term" value="F:cysteine-type deubiquitinase activity"/>
    <property type="evidence" value="ECO:0007669"/>
    <property type="project" value="UniProtKB-UniRule"/>
</dbReference>
<comment type="caution">
    <text evidence="10">The sequence shown here is derived from an EMBL/GenBank/DDBJ whole genome shotgun (WGS) entry which is preliminary data.</text>
</comment>
<dbReference type="PANTHER" id="PTHR10589:SF17">
    <property type="entry name" value="UBIQUITIN CARBOXYL-TERMINAL HYDROLASE"/>
    <property type="match status" value="1"/>
</dbReference>
<evidence type="ECO:0000256" key="5">
    <source>
        <dbReference type="ARBA" id="ARBA00022801"/>
    </source>
</evidence>
<evidence type="ECO:0000256" key="6">
    <source>
        <dbReference type="ARBA" id="ARBA00022807"/>
    </source>
</evidence>
<feature type="domain" description="UCH catalytic" evidence="9">
    <location>
        <begin position="24"/>
        <end position="258"/>
    </location>
</feature>
<gene>
    <name evidence="10" type="primary">YUH1_2</name>
    <name evidence="10" type="ORF">HETSPECPRED_006759</name>
</gene>
<keyword evidence="4 7" id="KW-0833">Ubl conjugation pathway</keyword>
<dbReference type="Pfam" id="PF01088">
    <property type="entry name" value="Peptidase_C12"/>
    <property type="match status" value="1"/>
</dbReference>
<comment type="similarity">
    <text evidence="2 7 8">Belongs to the peptidase C12 family.</text>
</comment>
<proteinExistence type="inferred from homology"/>
<evidence type="ECO:0000259" key="9">
    <source>
        <dbReference type="PROSITE" id="PS52048"/>
    </source>
</evidence>
<accession>A0A8H3IHF6</accession>
<dbReference type="PROSITE" id="PS52048">
    <property type="entry name" value="UCH_DOMAIN"/>
    <property type="match status" value="1"/>
</dbReference>
<dbReference type="OrthoDB" id="427186at2759"/>
<dbReference type="InterPro" id="IPR001578">
    <property type="entry name" value="Peptidase_C12_UCH"/>
</dbReference>
<name>A0A8H3IHF6_9LECA</name>
<dbReference type="GO" id="GO:0006511">
    <property type="term" value="P:ubiquitin-dependent protein catabolic process"/>
    <property type="evidence" value="ECO:0007669"/>
    <property type="project" value="UniProtKB-UniRule"/>
</dbReference>
<keyword evidence="6 7" id="KW-0788">Thiol protease</keyword>
<feature type="active site" description="Nucleophile" evidence="7">
    <location>
        <position position="116"/>
    </location>
</feature>
<dbReference type="InterPro" id="IPR036959">
    <property type="entry name" value="Peptidase_C12_UCH_sf"/>
</dbReference>
<dbReference type="Gene3D" id="3.40.532.10">
    <property type="entry name" value="Peptidase C12, ubiquitin carboxyl-terminal hydrolase"/>
    <property type="match status" value="1"/>
</dbReference>
<dbReference type="InterPro" id="IPR038765">
    <property type="entry name" value="Papain-like_cys_pep_sf"/>
</dbReference>
<dbReference type="EC" id="3.4.19.12" evidence="8"/>
<dbReference type="PRINTS" id="PR00707">
    <property type="entry name" value="UBCTHYDRLASE"/>
</dbReference>
<feature type="site" description="Transition state stabilizer" evidence="7">
    <location>
        <position position="110"/>
    </location>
</feature>
<evidence type="ECO:0000256" key="7">
    <source>
        <dbReference type="PROSITE-ProRule" id="PRU01393"/>
    </source>
</evidence>
<feature type="site" description="Important for enzyme activity" evidence="7">
    <location>
        <position position="206"/>
    </location>
</feature>
<evidence type="ECO:0000313" key="10">
    <source>
        <dbReference type="EMBL" id="CAF9928162.1"/>
    </source>
</evidence>
<organism evidence="10 11">
    <name type="scientific">Heterodermia speciosa</name>
    <dbReference type="NCBI Taxonomy" id="116794"/>
    <lineage>
        <taxon>Eukaryota</taxon>
        <taxon>Fungi</taxon>
        <taxon>Dikarya</taxon>
        <taxon>Ascomycota</taxon>
        <taxon>Pezizomycotina</taxon>
        <taxon>Lecanoromycetes</taxon>
        <taxon>OSLEUM clade</taxon>
        <taxon>Lecanoromycetidae</taxon>
        <taxon>Caliciales</taxon>
        <taxon>Physciaceae</taxon>
        <taxon>Heterodermia</taxon>
    </lineage>
</organism>
<evidence type="ECO:0000256" key="4">
    <source>
        <dbReference type="ARBA" id="ARBA00022786"/>
    </source>
</evidence>
<keyword evidence="3 7" id="KW-0645">Protease</keyword>
<reference evidence="10" key="1">
    <citation type="submission" date="2021-03" db="EMBL/GenBank/DDBJ databases">
        <authorList>
            <person name="Tagirdzhanova G."/>
        </authorList>
    </citation>
    <scope>NUCLEOTIDE SEQUENCE</scope>
</reference>
<dbReference type="GO" id="GO:0016579">
    <property type="term" value="P:protein deubiquitination"/>
    <property type="evidence" value="ECO:0007669"/>
    <property type="project" value="TreeGrafter"/>
</dbReference>
<evidence type="ECO:0000313" key="11">
    <source>
        <dbReference type="Proteomes" id="UP000664521"/>
    </source>
</evidence>
<dbReference type="CDD" id="cd09616">
    <property type="entry name" value="Peptidase_C12_UCH_L1_L3"/>
    <property type="match status" value="1"/>
</dbReference>
<evidence type="ECO:0000256" key="2">
    <source>
        <dbReference type="ARBA" id="ARBA00009326"/>
    </source>
</evidence>